<reference evidence="2 3" key="1">
    <citation type="submission" date="2019-10" db="EMBL/GenBank/DDBJ databases">
        <authorList>
            <person name="Dong K."/>
        </authorList>
    </citation>
    <scope>NUCLEOTIDE SEQUENCE [LARGE SCALE GENOMIC DNA]</scope>
    <source>
        <strain evidence="3">dk4302</strain>
    </source>
</reference>
<dbReference type="InterPro" id="IPR024775">
    <property type="entry name" value="DinB-like"/>
</dbReference>
<accession>A0A5Q0QDY4</accession>
<dbReference type="InterPro" id="IPR034660">
    <property type="entry name" value="DinB/YfiT-like"/>
</dbReference>
<gene>
    <name evidence="2" type="ORF">GFH32_06285</name>
</gene>
<keyword evidence="3" id="KW-1185">Reference proteome</keyword>
<dbReference type="Pfam" id="PF12867">
    <property type="entry name" value="DinB_2"/>
    <property type="match status" value="1"/>
</dbReference>
<dbReference type="AlphaFoldDB" id="A0A5Q0QDY4"/>
<name>A0A5Q0QDY4_9SPHI</name>
<dbReference type="KEGG" id="sphe:GFH32_06285"/>
<evidence type="ECO:0000259" key="1">
    <source>
        <dbReference type="Pfam" id="PF12867"/>
    </source>
</evidence>
<protein>
    <submittedName>
        <fullName evidence="2">DinB family protein</fullName>
    </submittedName>
</protein>
<dbReference type="RefSeq" id="WP_153510321.1">
    <property type="nucleotide sequence ID" value="NZ_CP045652.1"/>
</dbReference>
<dbReference type="EMBL" id="CP045652">
    <property type="protein sequence ID" value="QGA25948.1"/>
    <property type="molecule type" value="Genomic_DNA"/>
</dbReference>
<dbReference type="Proteomes" id="UP000326921">
    <property type="component" value="Chromosome"/>
</dbReference>
<dbReference type="Gene3D" id="1.20.120.450">
    <property type="entry name" value="dinb family like domain"/>
    <property type="match status" value="1"/>
</dbReference>
<organism evidence="2 3">
    <name type="scientific">Sphingobacterium zhuxiongii</name>
    <dbReference type="NCBI Taxonomy" id="2662364"/>
    <lineage>
        <taxon>Bacteria</taxon>
        <taxon>Pseudomonadati</taxon>
        <taxon>Bacteroidota</taxon>
        <taxon>Sphingobacteriia</taxon>
        <taxon>Sphingobacteriales</taxon>
        <taxon>Sphingobacteriaceae</taxon>
        <taxon>Sphingobacterium</taxon>
    </lineage>
</organism>
<feature type="domain" description="DinB-like" evidence="1">
    <location>
        <begin position="30"/>
        <end position="173"/>
    </location>
</feature>
<proteinExistence type="predicted"/>
<evidence type="ECO:0000313" key="3">
    <source>
        <dbReference type="Proteomes" id="UP000326921"/>
    </source>
</evidence>
<evidence type="ECO:0000313" key="2">
    <source>
        <dbReference type="EMBL" id="QGA25948.1"/>
    </source>
</evidence>
<sequence>MNTETLIQSLIDDVRLIINKVEKLKFYELDSLKWRESENSWNILECLEHLNLYGQFYLPQIEMEIKNSNTTSDIQFKSGLLGGYFAKSILPKNKTKKIKTFKNKNPINASLNIDVIDNFIDQQIRLLDLLIKSRHVSLNKIKIRTSISSFLSLNLGDTFQFLINHIIRHLDQINRIEVAFKLSRH</sequence>